<dbReference type="CDD" id="cd17932">
    <property type="entry name" value="DEXQc_UvrD"/>
    <property type="match status" value="1"/>
</dbReference>
<dbReference type="InterPro" id="IPR000212">
    <property type="entry name" value="DNA_helicase_UvrD/REP"/>
</dbReference>
<dbReference type="Pfam" id="PF00580">
    <property type="entry name" value="UvrD-helicase"/>
    <property type="match status" value="1"/>
</dbReference>
<keyword evidence="5 12" id="KW-0067">ATP-binding</keyword>
<keyword evidence="2 12" id="KW-0547">Nucleotide-binding</keyword>
<dbReference type="EC" id="5.6.2.4" evidence="9"/>
<dbReference type="Gene3D" id="1.10.486.10">
    <property type="entry name" value="PCRA, domain 4"/>
    <property type="match status" value="1"/>
</dbReference>
<protein>
    <recommendedName>
        <fullName evidence="9">DNA 3'-5' helicase</fullName>
        <ecNumber evidence="9">5.6.2.4</ecNumber>
    </recommendedName>
    <alternativeName>
        <fullName evidence="10">DNA 3'-5' helicase II</fullName>
    </alternativeName>
</protein>
<feature type="compositionally biased region" description="Low complexity" evidence="13">
    <location>
        <begin position="16"/>
        <end position="26"/>
    </location>
</feature>
<feature type="non-terminal residue" evidence="16">
    <location>
        <position position="695"/>
    </location>
</feature>
<dbReference type="InterPro" id="IPR027417">
    <property type="entry name" value="P-loop_NTPase"/>
</dbReference>
<dbReference type="Pfam" id="PF13361">
    <property type="entry name" value="UvrD_C"/>
    <property type="match status" value="1"/>
</dbReference>
<keyword evidence="4 12" id="KW-0347">Helicase</keyword>
<sequence>MHTGKARRAPKEGTNGRAAGRAAAAAPRLKLNSEQEAAVKIDASVLVLSGAGTGKTRVITERIRHLIAGRAARPERILALTFTNKAAREMRQRLVGIDSRDMFVGTFHSFGLRILRRFHEEAGLPADFGVIDGGDQFSIVKQLLAEHRVPGVADKPNPGDIRHVIRDLQNRKDDRLDLSAILGHGRRIYDTHIRDPRALDDFLEAYETRLEAERKVDFQDLIIRACELIQQNATVRKALAGAYDHILIDELQDISADQLLMIGLLRARRTQYFGVGDDNQSIYRFRGANPSYMRYFRREFTANRTTALTTNYRSKSEILELANAVISRTRSPLFKSKRLRAHAGDGGAKPVLTGYENDQNEAQGVCDKVCALLGDGVRADEICVLYRNHALSSLIEQAFHQRKVPFRIRGGMRFFERREVKDLLAYLHAAVNPNGREAVMRSINNPPRKIGEKMKRVLLEEAEASGAGLWETLAASEHKGVREYVGVVEQIRAAGGLIDQVKEAVTRSGLREHLQRQKDKERAENLNEVVNAAVRYGEAGDGGLAGFLDSVALEAETDADGAKVAMMTIHAAKGLEYEHVFIIGINTGILPRYESQNDDVEEDRRLLYVAITRAKELAYLSYANTRMVFGSQQDTKLSFYLSGLEEYMDVQWGESAEMLTDDDRAEVNGSSFTVKDAVRSKKFGPGLILEISGNG</sequence>
<evidence type="ECO:0000259" key="14">
    <source>
        <dbReference type="PROSITE" id="PS51198"/>
    </source>
</evidence>
<evidence type="ECO:0000256" key="13">
    <source>
        <dbReference type="SAM" id="MobiDB-lite"/>
    </source>
</evidence>
<organism evidence="16 17">
    <name type="scientific">Candidatus Amphirhobacter heronislandensis</name>
    <dbReference type="NCBI Taxonomy" id="1732024"/>
    <lineage>
        <taxon>Bacteria</taxon>
        <taxon>Pseudomonadati</taxon>
        <taxon>Pseudomonadota</taxon>
        <taxon>Gammaproteobacteria</taxon>
        <taxon>Candidatus Tethybacterales</taxon>
        <taxon>Candidatus Tethybacteraceae</taxon>
        <taxon>Candidatus Amphirhobacter</taxon>
    </lineage>
</organism>
<proteinExistence type="inferred from homology"/>
<name>A0A930XYE1_9GAMM</name>
<dbReference type="SUPFAM" id="SSF52540">
    <property type="entry name" value="P-loop containing nucleoside triphosphate hydrolases"/>
    <property type="match status" value="1"/>
</dbReference>
<evidence type="ECO:0000256" key="9">
    <source>
        <dbReference type="ARBA" id="ARBA00034808"/>
    </source>
</evidence>
<evidence type="ECO:0000256" key="2">
    <source>
        <dbReference type="ARBA" id="ARBA00022741"/>
    </source>
</evidence>
<evidence type="ECO:0000256" key="6">
    <source>
        <dbReference type="ARBA" id="ARBA00023125"/>
    </source>
</evidence>
<dbReference type="GO" id="GO:0000725">
    <property type="term" value="P:recombinational repair"/>
    <property type="evidence" value="ECO:0007669"/>
    <property type="project" value="TreeGrafter"/>
</dbReference>
<evidence type="ECO:0000313" key="16">
    <source>
        <dbReference type="EMBL" id="MBF2735788.1"/>
    </source>
</evidence>
<comment type="catalytic activity">
    <reaction evidence="11">
        <text>ATP + H2O = ADP + phosphate + H(+)</text>
        <dbReference type="Rhea" id="RHEA:13065"/>
        <dbReference type="ChEBI" id="CHEBI:15377"/>
        <dbReference type="ChEBI" id="CHEBI:15378"/>
        <dbReference type="ChEBI" id="CHEBI:30616"/>
        <dbReference type="ChEBI" id="CHEBI:43474"/>
        <dbReference type="ChEBI" id="CHEBI:456216"/>
        <dbReference type="EC" id="5.6.2.4"/>
    </reaction>
</comment>
<keyword evidence="17" id="KW-1185">Reference proteome</keyword>
<feature type="domain" description="UvrD-like helicase C-terminal" evidence="15">
    <location>
        <begin position="316"/>
        <end position="574"/>
    </location>
</feature>
<comment type="caution">
    <text evidence="16">The sequence shown here is derived from an EMBL/GenBank/DDBJ whole genome shotgun (WGS) entry which is preliminary data.</text>
</comment>
<feature type="domain" description="UvrD-like helicase ATP-binding" evidence="14">
    <location>
        <begin position="28"/>
        <end position="315"/>
    </location>
</feature>
<dbReference type="PROSITE" id="PS51217">
    <property type="entry name" value="UVRD_HELICASE_CTER"/>
    <property type="match status" value="1"/>
</dbReference>
<dbReference type="AlphaFoldDB" id="A0A930XYE1"/>
<feature type="region of interest" description="Disordered" evidence="13">
    <location>
        <begin position="1"/>
        <end position="27"/>
    </location>
</feature>
<evidence type="ECO:0000256" key="1">
    <source>
        <dbReference type="ARBA" id="ARBA00009922"/>
    </source>
</evidence>
<evidence type="ECO:0000256" key="5">
    <source>
        <dbReference type="ARBA" id="ARBA00022840"/>
    </source>
</evidence>
<evidence type="ECO:0000259" key="15">
    <source>
        <dbReference type="PROSITE" id="PS51217"/>
    </source>
</evidence>
<dbReference type="InterPro" id="IPR013986">
    <property type="entry name" value="DExx_box_DNA_helicase_dom_sf"/>
</dbReference>
<dbReference type="EMBL" id="JADHEI010000052">
    <property type="protein sequence ID" value="MBF2735788.1"/>
    <property type="molecule type" value="Genomic_DNA"/>
</dbReference>
<dbReference type="Gene3D" id="1.10.10.160">
    <property type="match status" value="1"/>
</dbReference>
<evidence type="ECO:0000256" key="3">
    <source>
        <dbReference type="ARBA" id="ARBA00022801"/>
    </source>
</evidence>
<dbReference type="InterPro" id="IPR014016">
    <property type="entry name" value="UvrD-like_ATP-bd"/>
</dbReference>
<dbReference type="GO" id="GO:0003677">
    <property type="term" value="F:DNA binding"/>
    <property type="evidence" value="ECO:0007669"/>
    <property type="project" value="UniProtKB-KW"/>
</dbReference>
<evidence type="ECO:0000256" key="12">
    <source>
        <dbReference type="PROSITE-ProRule" id="PRU00560"/>
    </source>
</evidence>
<accession>A0A930XYE1</accession>
<reference evidence="16" key="1">
    <citation type="submission" date="2020-10" db="EMBL/GenBank/DDBJ databases">
        <title>An improved Amphimedon queenslandica hologenome assembly reveals how three proteobacterial symbionts can extend the metabolic phenotypic of their marine sponge host.</title>
        <authorList>
            <person name="Degnan B."/>
            <person name="Degnan S."/>
            <person name="Xiang X."/>
        </authorList>
    </citation>
    <scope>NUCLEOTIDE SEQUENCE</scope>
    <source>
        <strain evidence="16">AqS2</strain>
    </source>
</reference>
<dbReference type="GO" id="GO:0005524">
    <property type="term" value="F:ATP binding"/>
    <property type="evidence" value="ECO:0007669"/>
    <property type="project" value="UniProtKB-UniRule"/>
</dbReference>
<dbReference type="GO" id="GO:0043138">
    <property type="term" value="F:3'-5' DNA helicase activity"/>
    <property type="evidence" value="ECO:0007669"/>
    <property type="project" value="UniProtKB-EC"/>
</dbReference>
<evidence type="ECO:0000256" key="11">
    <source>
        <dbReference type="ARBA" id="ARBA00048988"/>
    </source>
</evidence>
<keyword evidence="6" id="KW-0238">DNA-binding</keyword>
<keyword evidence="7" id="KW-0413">Isomerase</keyword>
<dbReference type="GO" id="GO:0016787">
    <property type="term" value="F:hydrolase activity"/>
    <property type="evidence" value="ECO:0007669"/>
    <property type="project" value="UniProtKB-UniRule"/>
</dbReference>
<evidence type="ECO:0000256" key="8">
    <source>
        <dbReference type="ARBA" id="ARBA00034617"/>
    </source>
</evidence>
<keyword evidence="3 12" id="KW-0378">Hydrolase</keyword>
<evidence type="ECO:0000256" key="7">
    <source>
        <dbReference type="ARBA" id="ARBA00023235"/>
    </source>
</evidence>
<dbReference type="Proteomes" id="UP000604381">
    <property type="component" value="Unassembled WGS sequence"/>
</dbReference>
<dbReference type="PROSITE" id="PS51198">
    <property type="entry name" value="UVRD_HELICASE_ATP_BIND"/>
    <property type="match status" value="1"/>
</dbReference>
<gene>
    <name evidence="16" type="ORF">ISN26_06940</name>
</gene>
<evidence type="ECO:0000256" key="10">
    <source>
        <dbReference type="ARBA" id="ARBA00034923"/>
    </source>
</evidence>
<evidence type="ECO:0000256" key="4">
    <source>
        <dbReference type="ARBA" id="ARBA00022806"/>
    </source>
</evidence>
<dbReference type="PANTHER" id="PTHR11070">
    <property type="entry name" value="UVRD / RECB / PCRA DNA HELICASE FAMILY MEMBER"/>
    <property type="match status" value="1"/>
</dbReference>
<feature type="binding site" evidence="12">
    <location>
        <begin position="49"/>
        <end position="56"/>
    </location>
    <ligand>
        <name>ATP</name>
        <dbReference type="ChEBI" id="CHEBI:30616"/>
    </ligand>
</feature>
<comment type="catalytic activity">
    <reaction evidence="8">
        <text>Couples ATP hydrolysis with the unwinding of duplex DNA by translocating in the 3'-5' direction.</text>
        <dbReference type="EC" id="5.6.2.4"/>
    </reaction>
</comment>
<dbReference type="Gene3D" id="3.40.50.300">
    <property type="entry name" value="P-loop containing nucleotide triphosphate hydrolases"/>
    <property type="match status" value="2"/>
</dbReference>
<dbReference type="PANTHER" id="PTHR11070:SF2">
    <property type="entry name" value="ATP-DEPENDENT DNA HELICASE SRS2"/>
    <property type="match status" value="1"/>
</dbReference>
<evidence type="ECO:0000313" key="17">
    <source>
        <dbReference type="Proteomes" id="UP000604381"/>
    </source>
</evidence>
<dbReference type="InterPro" id="IPR014017">
    <property type="entry name" value="DNA_helicase_UvrD-like_C"/>
</dbReference>
<comment type="similarity">
    <text evidence="1">Belongs to the helicase family. UvrD subfamily.</text>
</comment>